<evidence type="ECO:0000313" key="1">
    <source>
        <dbReference type="EMBL" id="KHN72335.1"/>
    </source>
</evidence>
<proteinExistence type="predicted"/>
<organism evidence="1 2">
    <name type="scientific">Toxocara canis</name>
    <name type="common">Canine roundworm</name>
    <dbReference type="NCBI Taxonomy" id="6265"/>
    <lineage>
        <taxon>Eukaryota</taxon>
        <taxon>Metazoa</taxon>
        <taxon>Ecdysozoa</taxon>
        <taxon>Nematoda</taxon>
        <taxon>Chromadorea</taxon>
        <taxon>Rhabditida</taxon>
        <taxon>Spirurina</taxon>
        <taxon>Ascaridomorpha</taxon>
        <taxon>Ascaridoidea</taxon>
        <taxon>Toxocaridae</taxon>
        <taxon>Toxocara</taxon>
    </lineage>
</organism>
<dbReference type="AlphaFoldDB" id="A0A0B2UU02"/>
<gene>
    <name evidence="1" type="ORF">Tcan_01846</name>
</gene>
<protein>
    <submittedName>
        <fullName evidence="1">Uncharacterized protein</fullName>
    </submittedName>
</protein>
<reference evidence="1 2" key="1">
    <citation type="submission" date="2014-11" db="EMBL/GenBank/DDBJ databases">
        <title>Genetic blueprint of the zoonotic pathogen Toxocara canis.</title>
        <authorList>
            <person name="Zhu X.-Q."/>
            <person name="Korhonen P.K."/>
            <person name="Cai H."/>
            <person name="Young N.D."/>
            <person name="Nejsum P."/>
            <person name="von Samson-Himmelstjerna G."/>
            <person name="Boag P.R."/>
            <person name="Tan P."/>
            <person name="Li Q."/>
            <person name="Min J."/>
            <person name="Yang Y."/>
            <person name="Wang X."/>
            <person name="Fang X."/>
            <person name="Hall R.S."/>
            <person name="Hofmann A."/>
            <person name="Sternberg P.W."/>
            <person name="Jex A.R."/>
            <person name="Gasser R.B."/>
        </authorList>
    </citation>
    <scope>NUCLEOTIDE SEQUENCE [LARGE SCALE GENOMIC DNA]</scope>
    <source>
        <strain evidence="1">PN_DK_2014</strain>
    </source>
</reference>
<keyword evidence="2" id="KW-1185">Reference proteome</keyword>
<accession>A0A0B2UU02</accession>
<dbReference type="EMBL" id="JPKZ01003265">
    <property type="protein sequence ID" value="KHN72335.1"/>
    <property type="molecule type" value="Genomic_DNA"/>
</dbReference>
<evidence type="ECO:0000313" key="2">
    <source>
        <dbReference type="Proteomes" id="UP000031036"/>
    </source>
</evidence>
<comment type="caution">
    <text evidence="1">The sequence shown here is derived from an EMBL/GenBank/DDBJ whole genome shotgun (WGS) entry which is preliminary data.</text>
</comment>
<sequence length="87" mass="9769">MLHIIRETCGPASMRSPVQHCVGVDQWRQPTTTRAFNGLHEYNSYSQTAIAPPSHNPTPLTTTNLCGFLRTIQSQRLSPLYSTHSFL</sequence>
<name>A0A0B2UU02_TOXCA</name>
<dbReference type="Proteomes" id="UP000031036">
    <property type="component" value="Unassembled WGS sequence"/>
</dbReference>